<feature type="domain" description="Hemerythrin-like" evidence="5">
    <location>
        <begin position="83"/>
        <end position="234"/>
    </location>
</feature>
<dbReference type="Gene3D" id="1.20.120.520">
    <property type="entry name" value="nmb1532 protein domain like"/>
    <property type="match status" value="1"/>
</dbReference>
<evidence type="ECO:0000259" key="5">
    <source>
        <dbReference type="Pfam" id="PF01814"/>
    </source>
</evidence>
<dbReference type="Pfam" id="PF04405">
    <property type="entry name" value="ScdA_N"/>
    <property type="match status" value="1"/>
</dbReference>
<gene>
    <name evidence="6" type="ORF">MNBD_PLANCTO02-1103</name>
</gene>
<reference evidence="6" key="1">
    <citation type="submission" date="2018-06" db="EMBL/GenBank/DDBJ databases">
        <authorList>
            <person name="Zhirakovskaya E."/>
        </authorList>
    </citation>
    <scope>NUCLEOTIDE SEQUENCE</scope>
</reference>
<dbReference type="AlphaFoldDB" id="A0A3B1DS56"/>
<evidence type="ECO:0000256" key="2">
    <source>
        <dbReference type="ARBA" id="ARBA00022490"/>
    </source>
</evidence>
<dbReference type="InterPro" id="IPR012312">
    <property type="entry name" value="Hemerythrin-like"/>
</dbReference>
<proteinExistence type="predicted"/>
<dbReference type="PANTHER" id="PTHR36438">
    <property type="entry name" value="IRON-SULFUR CLUSTER REPAIR PROTEIN YTFE"/>
    <property type="match status" value="1"/>
</dbReference>
<dbReference type="EMBL" id="UOGL01000283">
    <property type="protein sequence ID" value="VAX38984.1"/>
    <property type="molecule type" value="Genomic_DNA"/>
</dbReference>
<evidence type="ECO:0000256" key="3">
    <source>
        <dbReference type="ARBA" id="ARBA00022723"/>
    </source>
</evidence>
<sequence>MPTTLFESKSVGELVSERIGRASLFEKLGIDFCCNGNQLLPQACQQAGVELEEACSLIQQDDLSAQKSDDIDWTAVSPSDLIDHIVNVHHAYLREAFPQIERLLKKIVEVHGLRHPELQSMREIFSELKQELETHMMKEEQILFPIIKTLEQSLTSQTTPEPFHCGSVNNPIRMMEHEHDIAGEILRRLRKLSHQYQLPEDACTTYQLTFNQLSELETDLHLHIHKENNILFPAGAKMEQQLEQR</sequence>
<organism evidence="6">
    <name type="scientific">hydrothermal vent metagenome</name>
    <dbReference type="NCBI Taxonomy" id="652676"/>
    <lineage>
        <taxon>unclassified sequences</taxon>
        <taxon>metagenomes</taxon>
        <taxon>ecological metagenomes</taxon>
    </lineage>
</organism>
<keyword evidence="4" id="KW-0408">Iron</keyword>
<protein>
    <submittedName>
        <fullName evidence="6">Repair of Iron Centers di-iron protein</fullName>
    </submittedName>
</protein>
<keyword evidence="2" id="KW-0963">Cytoplasm</keyword>
<dbReference type="PANTHER" id="PTHR36438:SF1">
    <property type="entry name" value="IRON-SULFUR CLUSTER REPAIR PROTEIN YTFE"/>
    <property type="match status" value="1"/>
</dbReference>
<evidence type="ECO:0000256" key="1">
    <source>
        <dbReference type="ARBA" id="ARBA00004496"/>
    </source>
</evidence>
<keyword evidence="3" id="KW-0479">Metal-binding</keyword>
<accession>A0A3B1DS56</accession>
<name>A0A3B1DS56_9ZZZZ</name>
<dbReference type="Pfam" id="PF01814">
    <property type="entry name" value="Hemerythrin"/>
    <property type="match status" value="1"/>
</dbReference>
<evidence type="ECO:0000256" key="4">
    <source>
        <dbReference type="ARBA" id="ARBA00023004"/>
    </source>
</evidence>
<dbReference type="InterPro" id="IPR019903">
    <property type="entry name" value="RIC_family"/>
</dbReference>
<dbReference type="GO" id="GO:0046872">
    <property type="term" value="F:metal ion binding"/>
    <property type="evidence" value="ECO:0007669"/>
    <property type="project" value="UniProtKB-KW"/>
</dbReference>
<evidence type="ECO:0000313" key="6">
    <source>
        <dbReference type="EMBL" id="VAX38984.1"/>
    </source>
</evidence>
<dbReference type="NCBIfam" id="TIGR03652">
    <property type="entry name" value="FeS_repair_RIC"/>
    <property type="match status" value="1"/>
</dbReference>
<comment type="subcellular location">
    <subcellularLocation>
        <location evidence="1">Cytoplasm</location>
    </subcellularLocation>
</comment>
<dbReference type="GO" id="GO:0005737">
    <property type="term" value="C:cytoplasm"/>
    <property type="evidence" value="ECO:0007669"/>
    <property type="project" value="UniProtKB-SubCell"/>
</dbReference>